<proteinExistence type="predicted"/>
<protein>
    <recommendedName>
        <fullName evidence="5">SPOR domain-containing protein</fullName>
    </recommendedName>
</protein>
<dbReference type="EMBL" id="CP053452">
    <property type="protein sequence ID" value="QJW96004.1"/>
    <property type="molecule type" value="Genomic_DNA"/>
</dbReference>
<dbReference type="Proteomes" id="UP000503447">
    <property type="component" value="Chromosome"/>
</dbReference>
<feature type="chain" id="PRO_5026814637" description="SPOR domain-containing protein" evidence="2">
    <location>
        <begin position="21"/>
        <end position="483"/>
    </location>
</feature>
<dbReference type="AlphaFoldDB" id="A0A6M5YRD9"/>
<evidence type="ECO:0000313" key="3">
    <source>
        <dbReference type="EMBL" id="QJW96004.1"/>
    </source>
</evidence>
<evidence type="ECO:0008006" key="5">
    <source>
        <dbReference type="Google" id="ProtNLM"/>
    </source>
</evidence>
<feature type="compositionally biased region" description="Low complexity" evidence="1">
    <location>
        <begin position="62"/>
        <end position="75"/>
    </location>
</feature>
<name>A0A6M5YRD9_9BACT</name>
<keyword evidence="4" id="KW-1185">Reference proteome</keyword>
<reference evidence="4" key="1">
    <citation type="submission" date="2020-05" db="EMBL/GenBank/DDBJ databases">
        <title>Frigoriglobus tundricola gen. nov., sp. nov., a psychrotolerant cellulolytic planctomycete of the family Gemmataceae with two divergent copies of 16S rRNA gene.</title>
        <authorList>
            <person name="Kulichevskaya I.S."/>
            <person name="Ivanova A.A."/>
            <person name="Naumoff D.G."/>
            <person name="Beletsky A.V."/>
            <person name="Rijpstra W.I.C."/>
            <person name="Sinninghe Damste J.S."/>
            <person name="Mardanov A.V."/>
            <person name="Ravin N.V."/>
            <person name="Dedysh S.N."/>
        </authorList>
    </citation>
    <scope>NUCLEOTIDE SEQUENCE [LARGE SCALE GENOMIC DNA]</scope>
    <source>
        <strain evidence="4">PL17</strain>
    </source>
</reference>
<evidence type="ECO:0000256" key="1">
    <source>
        <dbReference type="SAM" id="MobiDB-lite"/>
    </source>
</evidence>
<feature type="signal peptide" evidence="2">
    <location>
        <begin position="1"/>
        <end position="20"/>
    </location>
</feature>
<sequence>MRRKLVLGAGLVAFVGGSAAAQFAVDRPQTAAPLPGGVQPAAAPPAPVLGGYQPLTPPSAPTSPSAPMYSSPTAPRGGAYVPPVDGLRPATYGSQTSLYGSPAPAPGVVPAAASLPVHIEIPTVLGKDHPWLIKPEHGPYFIMVKSYVRPAKDSRAAKEALERGEKGLSARELAEGLAAEIRDTYKVQAFLYEYISEERKAEERALIIARQKARTEYVGQLDAIKQKAQIQGMDFLDPDNKLRVRKHDQFDQIGVLVGGFQTDTDASKALVQLKKWPTPKNEVLLDKGLVLNTTGTKPSAESGSINPYPGAFVVPNPVIARATQPTGQAAAVDPFLKKLNDAHPYNLFKATKGWTLAVKSFTAPVEIVNKSDSGQMRKMAAGKGAEALLAGELQAEEMAKAIRAMKGPGGQSLNLEAFVLHTRTASLVTIGQFDSPDDPALLATKRLLSGLSAHVSEDQAGARKSVNAPTLFDNMIPMPVPKS</sequence>
<accession>A0A6M5YRD9</accession>
<gene>
    <name evidence="3" type="ORF">FTUN_3558</name>
</gene>
<organism evidence="3 4">
    <name type="scientific">Frigoriglobus tundricola</name>
    <dbReference type="NCBI Taxonomy" id="2774151"/>
    <lineage>
        <taxon>Bacteria</taxon>
        <taxon>Pseudomonadati</taxon>
        <taxon>Planctomycetota</taxon>
        <taxon>Planctomycetia</taxon>
        <taxon>Gemmatales</taxon>
        <taxon>Gemmataceae</taxon>
        <taxon>Frigoriglobus</taxon>
    </lineage>
</organism>
<dbReference type="KEGG" id="ftj:FTUN_3558"/>
<evidence type="ECO:0000256" key="2">
    <source>
        <dbReference type="SAM" id="SignalP"/>
    </source>
</evidence>
<keyword evidence="2" id="KW-0732">Signal</keyword>
<feature type="region of interest" description="Disordered" evidence="1">
    <location>
        <begin position="45"/>
        <end position="79"/>
    </location>
</feature>
<evidence type="ECO:0000313" key="4">
    <source>
        <dbReference type="Proteomes" id="UP000503447"/>
    </source>
</evidence>
<dbReference type="RefSeq" id="WP_171471664.1">
    <property type="nucleotide sequence ID" value="NZ_CP053452.2"/>
</dbReference>